<sequence>MAISHSPPAVGPRLLWEPWSSGRCAPWRAGGHGVGGAHARLGRGPREQSIPGCPAKRAKAAQQLPFDDDSQDFEPEKPPSKSKVRGRRTARPAVCPILGDNSARGQKPSKARGREGCSPVKEEGGKQMKRSAAPTGSLIDQLKEQKGNRSQEDDCAEDSEDEWEEVEAQFEDYLRRMINRFTRNLRVDIHKVHLVCLLANGMFRNRMCNEPELWAMALSLIPTNLAMVPGGRVEIPYISKLLKWFVSTFDIDPSLPSDEMDSLLTVLKRRFGSHSARNGQEMVHVCIRCVTVY</sequence>
<dbReference type="GO" id="GO:0006289">
    <property type="term" value="P:nucleotide-excision repair"/>
    <property type="evidence" value="ECO:0007669"/>
    <property type="project" value="InterPro"/>
</dbReference>
<feature type="compositionally biased region" description="Basic and acidic residues" evidence="1">
    <location>
        <begin position="112"/>
        <end position="126"/>
    </location>
</feature>
<dbReference type="GO" id="GO:0071942">
    <property type="term" value="C:XPC complex"/>
    <property type="evidence" value="ECO:0007669"/>
    <property type="project" value="TreeGrafter"/>
</dbReference>
<dbReference type="AlphaFoldDB" id="A0A401PP50"/>
<proteinExistence type="predicted"/>
<dbReference type="GO" id="GO:0003684">
    <property type="term" value="F:damaged DNA binding"/>
    <property type="evidence" value="ECO:0007669"/>
    <property type="project" value="InterPro"/>
</dbReference>
<feature type="region of interest" description="Disordered" evidence="1">
    <location>
        <begin position="30"/>
        <end position="161"/>
    </location>
</feature>
<dbReference type="GO" id="GO:0000111">
    <property type="term" value="C:nucleotide-excision repair factor 2 complex"/>
    <property type="evidence" value="ECO:0007669"/>
    <property type="project" value="TreeGrafter"/>
</dbReference>
<protein>
    <submittedName>
        <fullName evidence="2">Uncharacterized protein</fullName>
    </submittedName>
</protein>
<gene>
    <name evidence="2" type="ORF">scyTo_0020290</name>
</gene>
<evidence type="ECO:0000313" key="3">
    <source>
        <dbReference type="Proteomes" id="UP000288216"/>
    </source>
</evidence>
<dbReference type="GO" id="GO:0003697">
    <property type="term" value="F:single-stranded DNA binding"/>
    <property type="evidence" value="ECO:0007669"/>
    <property type="project" value="TreeGrafter"/>
</dbReference>
<dbReference type="OrthoDB" id="300780at2759"/>
<name>A0A401PP50_SCYTO</name>
<dbReference type="Gene3D" id="3.90.260.10">
    <property type="entry name" value="Transglutaminase-like"/>
    <property type="match status" value="1"/>
</dbReference>
<dbReference type="PANTHER" id="PTHR12135">
    <property type="entry name" value="DNA REPAIR PROTEIN XP-C / RAD4"/>
    <property type="match status" value="1"/>
</dbReference>
<dbReference type="SUPFAM" id="SSF54001">
    <property type="entry name" value="Cysteine proteinases"/>
    <property type="match status" value="1"/>
</dbReference>
<dbReference type="Proteomes" id="UP000288216">
    <property type="component" value="Unassembled WGS sequence"/>
</dbReference>
<dbReference type="GO" id="GO:0005737">
    <property type="term" value="C:cytoplasm"/>
    <property type="evidence" value="ECO:0007669"/>
    <property type="project" value="TreeGrafter"/>
</dbReference>
<feature type="compositionally biased region" description="Basic residues" evidence="1">
    <location>
        <begin position="80"/>
        <end position="90"/>
    </location>
</feature>
<comment type="caution">
    <text evidence="2">The sequence shown here is derived from an EMBL/GenBank/DDBJ whole genome shotgun (WGS) entry which is preliminary data.</text>
</comment>
<dbReference type="GO" id="GO:0006298">
    <property type="term" value="P:mismatch repair"/>
    <property type="evidence" value="ECO:0007669"/>
    <property type="project" value="TreeGrafter"/>
</dbReference>
<dbReference type="InterPro" id="IPR038765">
    <property type="entry name" value="Papain-like_cys_pep_sf"/>
</dbReference>
<keyword evidence="3" id="KW-1185">Reference proteome</keyword>
<dbReference type="EMBL" id="BFAA01016177">
    <property type="protein sequence ID" value="GCB74916.1"/>
    <property type="molecule type" value="Genomic_DNA"/>
</dbReference>
<dbReference type="PANTHER" id="PTHR12135:SF0">
    <property type="entry name" value="DNA REPAIR PROTEIN COMPLEMENTING XP-C CELLS"/>
    <property type="match status" value="1"/>
</dbReference>
<accession>A0A401PP50</accession>
<dbReference type="InterPro" id="IPR036985">
    <property type="entry name" value="Transglutaminase-like_sf"/>
</dbReference>
<evidence type="ECO:0000313" key="2">
    <source>
        <dbReference type="EMBL" id="GCB74916.1"/>
    </source>
</evidence>
<dbReference type="InterPro" id="IPR004583">
    <property type="entry name" value="DNA_repair_Rad4"/>
</dbReference>
<evidence type="ECO:0000256" key="1">
    <source>
        <dbReference type="SAM" id="MobiDB-lite"/>
    </source>
</evidence>
<feature type="compositionally biased region" description="Basic and acidic residues" evidence="1">
    <location>
        <begin position="141"/>
        <end position="152"/>
    </location>
</feature>
<organism evidence="2 3">
    <name type="scientific">Scyliorhinus torazame</name>
    <name type="common">Cloudy catshark</name>
    <name type="synonym">Catulus torazame</name>
    <dbReference type="NCBI Taxonomy" id="75743"/>
    <lineage>
        <taxon>Eukaryota</taxon>
        <taxon>Metazoa</taxon>
        <taxon>Chordata</taxon>
        <taxon>Craniata</taxon>
        <taxon>Vertebrata</taxon>
        <taxon>Chondrichthyes</taxon>
        <taxon>Elasmobranchii</taxon>
        <taxon>Galeomorphii</taxon>
        <taxon>Galeoidea</taxon>
        <taxon>Carcharhiniformes</taxon>
        <taxon>Scyliorhinidae</taxon>
        <taxon>Scyliorhinus</taxon>
    </lineage>
</organism>
<dbReference type="STRING" id="75743.A0A401PP50"/>
<reference evidence="2 3" key="1">
    <citation type="journal article" date="2018" name="Nat. Ecol. Evol.">
        <title>Shark genomes provide insights into elasmobranch evolution and the origin of vertebrates.</title>
        <authorList>
            <person name="Hara Y"/>
            <person name="Yamaguchi K"/>
            <person name="Onimaru K"/>
            <person name="Kadota M"/>
            <person name="Koyanagi M"/>
            <person name="Keeley SD"/>
            <person name="Tatsumi K"/>
            <person name="Tanaka K"/>
            <person name="Motone F"/>
            <person name="Kageyama Y"/>
            <person name="Nozu R"/>
            <person name="Adachi N"/>
            <person name="Nishimura O"/>
            <person name="Nakagawa R"/>
            <person name="Tanegashima C"/>
            <person name="Kiyatake I"/>
            <person name="Matsumoto R"/>
            <person name="Murakumo K"/>
            <person name="Nishida K"/>
            <person name="Terakita A"/>
            <person name="Kuratani S"/>
            <person name="Sato K"/>
            <person name="Hyodo S Kuraku.S."/>
        </authorList>
    </citation>
    <scope>NUCLEOTIDE SEQUENCE [LARGE SCALE GENOMIC DNA]</scope>
</reference>